<dbReference type="OrthoDB" id="8583677at2759"/>
<evidence type="ECO:0000256" key="2">
    <source>
        <dbReference type="ARBA" id="ARBA00006557"/>
    </source>
</evidence>
<keyword evidence="7" id="KW-0067">ATP-binding</keyword>
<feature type="binding site" evidence="7">
    <location>
        <position position="266"/>
    </location>
    <ligand>
        <name>ATP</name>
        <dbReference type="ChEBI" id="CHEBI:30616"/>
    </ligand>
</feature>
<feature type="binding site" evidence="7">
    <location>
        <position position="438"/>
    </location>
    <ligand>
        <name>ATP</name>
        <dbReference type="ChEBI" id="CHEBI:30616"/>
    </ligand>
</feature>
<feature type="binding site" evidence="7">
    <location>
        <position position="229"/>
    </location>
    <ligand>
        <name>ATP</name>
        <dbReference type="ChEBI" id="CHEBI:30616"/>
    </ligand>
</feature>
<feature type="binding site" evidence="7">
    <location>
        <position position="245"/>
    </location>
    <ligand>
        <name>ATP</name>
        <dbReference type="ChEBI" id="CHEBI:30616"/>
    </ligand>
</feature>
<name>A0A1D1VXV8_RAMVA</name>
<feature type="binding site" evidence="7">
    <location>
        <begin position="348"/>
        <end position="351"/>
    </location>
    <ligand>
        <name>ATP</name>
        <dbReference type="ChEBI" id="CHEBI:30616"/>
    </ligand>
</feature>
<feature type="region of interest" description="Disordered" evidence="9">
    <location>
        <begin position="63"/>
        <end position="97"/>
    </location>
</feature>
<evidence type="ECO:0000256" key="10">
    <source>
        <dbReference type="SAM" id="Phobius"/>
    </source>
</evidence>
<comment type="cofactor">
    <cofactor evidence="8">
        <name>Mn(2+)</name>
        <dbReference type="ChEBI" id="CHEBI:29035"/>
    </cofactor>
</comment>
<keyword evidence="5" id="KW-0325">Glycoprotein</keyword>
<dbReference type="PANTHER" id="PTHR12450">
    <property type="entry name" value="DENTIN MATRIX PROTEIN 4 PROTEIN FAM20"/>
    <property type="match status" value="1"/>
</dbReference>
<dbReference type="InterPro" id="IPR009581">
    <property type="entry name" value="FAM20_C"/>
</dbReference>
<feature type="domain" description="FAM20 C-terminal" evidence="11">
    <location>
        <begin position="312"/>
        <end position="524"/>
    </location>
</feature>
<evidence type="ECO:0000256" key="6">
    <source>
        <dbReference type="PIRSR" id="PIRSR624869-1"/>
    </source>
</evidence>
<keyword evidence="13" id="KW-1185">Reference proteome</keyword>
<evidence type="ECO:0000256" key="1">
    <source>
        <dbReference type="ARBA" id="ARBA00004555"/>
    </source>
</evidence>
<evidence type="ECO:0000256" key="4">
    <source>
        <dbReference type="ARBA" id="ARBA00023157"/>
    </source>
</evidence>
<gene>
    <name evidence="12" type="primary">RvY_16263-1</name>
    <name evidence="12" type="synonym">RvY_16263.1</name>
    <name evidence="12" type="ORF">RvY_16263</name>
</gene>
<feature type="binding site" evidence="7">
    <location>
        <position position="423"/>
    </location>
    <ligand>
        <name>ATP</name>
        <dbReference type="ChEBI" id="CHEBI:30616"/>
    </ligand>
</feature>
<comment type="subcellular location">
    <subcellularLocation>
        <location evidence="1">Golgi apparatus</location>
    </subcellularLocation>
</comment>
<organism evidence="12 13">
    <name type="scientific">Ramazzottius varieornatus</name>
    <name type="common">Water bear</name>
    <name type="synonym">Tardigrade</name>
    <dbReference type="NCBI Taxonomy" id="947166"/>
    <lineage>
        <taxon>Eukaryota</taxon>
        <taxon>Metazoa</taxon>
        <taxon>Ecdysozoa</taxon>
        <taxon>Tardigrada</taxon>
        <taxon>Eutardigrada</taxon>
        <taxon>Parachela</taxon>
        <taxon>Hypsibioidea</taxon>
        <taxon>Ramazzottiidae</taxon>
        <taxon>Ramazzottius</taxon>
    </lineage>
</organism>
<keyword evidence="3" id="KW-0333">Golgi apparatus</keyword>
<dbReference type="InterPro" id="IPR024869">
    <property type="entry name" value="FAM20"/>
</dbReference>
<evidence type="ECO:0000313" key="13">
    <source>
        <dbReference type="Proteomes" id="UP000186922"/>
    </source>
</evidence>
<feature type="active site" evidence="6">
    <location>
        <position position="418"/>
    </location>
</feature>
<feature type="transmembrane region" description="Helical" evidence="10">
    <location>
        <begin position="23"/>
        <end position="44"/>
    </location>
</feature>
<accession>A0A1D1VXV8</accession>
<evidence type="ECO:0000313" key="12">
    <source>
        <dbReference type="EMBL" id="GAV06242.1"/>
    </source>
</evidence>
<keyword evidence="10" id="KW-0472">Membrane</keyword>
<sequence>MARHEYLVFDLRRPGRVRRYQDVLKMILIAVGCLSVGLHIAVLFRSTFDVPCATTLHRTDTEPWAPWTASSESRKSSSDQLLTAVKHADKPGRPVLRSPLAHRRRDGLKFGGQVKSSTSLPPPDVPLNDAVRLERKEYKALWRHYKATANISSSPYARPKQSIPPYRNMAAVYAANKSYPALGSSVWDRFHAGVGPYQLYESTSAIDGVIKDLQTAAIKRAEMKDGGTQLKLFIEFDGSGKALFKPLRLNSTQEDNPNHFYFNYFERHYSEIAAYHLDRILGFHRAPPVAGRHVNLITDIRNKADDNLRETFYISPAGNICLTGSCKYYCDTSHGLCGAPELLPASFSAFLPEDEGPGLRMTWRHPWRRSYSRSKLAPWEMDSNYCGLIKTIEPYDGGRRMLDIVDMAVLDYIANNLDRHHYETFYEFGNESSPIHLDHGRSFNKANTDEPTILAPLYQCCLIRRSTLKRLLDLTHGPRLSELLDLSLQSDLLYPVLSPAHLNAVDRRVYGVLDVIDKCLTDATNPSNVIIQEDVNAYFPSS</sequence>
<evidence type="ECO:0000256" key="3">
    <source>
        <dbReference type="ARBA" id="ARBA00023034"/>
    </source>
</evidence>
<dbReference type="GO" id="GO:0005524">
    <property type="term" value="F:ATP binding"/>
    <property type="evidence" value="ECO:0007669"/>
    <property type="project" value="UniProtKB-KW"/>
</dbReference>
<keyword evidence="8" id="KW-0479">Metal-binding</keyword>
<keyword evidence="7" id="KW-0547">Nucleotide-binding</keyword>
<dbReference type="GO" id="GO:0005794">
    <property type="term" value="C:Golgi apparatus"/>
    <property type="evidence" value="ECO:0007669"/>
    <property type="project" value="UniProtKB-SubCell"/>
</dbReference>
<reference evidence="12 13" key="1">
    <citation type="journal article" date="2016" name="Nat. Commun.">
        <title>Extremotolerant tardigrade genome and improved radiotolerance of human cultured cells by tardigrade-unique protein.</title>
        <authorList>
            <person name="Hashimoto T."/>
            <person name="Horikawa D.D."/>
            <person name="Saito Y."/>
            <person name="Kuwahara H."/>
            <person name="Kozuka-Hata H."/>
            <person name="Shin-I T."/>
            <person name="Minakuchi Y."/>
            <person name="Ohishi K."/>
            <person name="Motoyama A."/>
            <person name="Aizu T."/>
            <person name="Enomoto A."/>
            <person name="Kondo K."/>
            <person name="Tanaka S."/>
            <person name="Hara Y."/>
            <person name="Koshikawa S."/>
            <person name="Sagara H."/>
            <person name="Miura T."/>
            <person name="Yokobori S."/>
            <person name="Miyagawa K."/>
            <person name="Suzuki Y."/>
            <person name="Kubo T."/>
            <person name="Oyama M."/>
            <person name="Kohara Y."/>
            <person name="Fujiyama A."/>
            <person name="Arakawa K."/>
            <person name="Katayama T."/>
            <person name="Toyoda A."/>
            <person name="Kunieda T."/>
        </authorList>
    </citation>
    <scope>NUCLEOTIDE SEQUENCE [LARGE SCALE GENOMIC DNA]</scope>
    <source>
        <strain evidence="12 13">YOKOZUNA-1</strain>
    </source>
</reference>
<keyword evidence="8" id="KW-0464">Manganese</keyword>
<dbReference type="AlphaFoldDB" id="A0A1D1VXV8"/>
<evidence type="ECO:0000256" key="8">
    <source>
        <dbReference type="PIRSR" id="PIRSR624869-3"/>
    </source>
</evidence>
<feature type="binding site" evidence="8">
    <location>
        <position position="438"/>
    </location>
    <ligand>
        <name>Mn(2+)</name>
        <dbReference type="ChEBI" id="CHEBI:29035"/>
    </ligand>
</feature>
<evidence type="ECO:0000256" key="9">
    <source>
        <dbReference type="SAM" id="MobiDB-lite"/>
    </source>
</evidence>
<dbReference type="PANTHER" id="PTHR12450:SF22">
    <property type="entry name" value="EXTRACELLULAR SERINE_THREONINE PROTEIN CG31145"/>
    <property type="match status" value="1"/>
</dbReference>
<evidence type="ECO:0000256" key="7">
    <source>
        <dbReference type="PIRSR" id="PIRSR624869-2"/>
    </source>
</evidence>
<comment type="caution">
    <text evidence="12">The sequence shown here is derived from an EMBL/GenBank/DDBJ whole genome shotgun (WGS) entry which is preliminary data.</text>
</comment>
<proteinExistence type="inferred from homology"/>
<protein>
    <recommendedName>
        <fullName evidence="11">FAM20 C-terminal domain-containing protein</fullName>
    </recommendedName>
</protein>
<dbReference type="EMBL" id="BDGG01000013">
    <property type="protein sequence ID" value="GAV06242.1"/>
    <property type="molecule type" value="Genomic_DNA"/>
</dbReference>
<feature type="binding site" evidence="8">
    <location>
        <position position="266"/>
    </location>
    <ligand>
        <name>Mn(2+)</name>
        <dbReference type="ChEBI" id="CHEBI:29035"/>
    </ligand>
</feature>
<comment type="similarity">
    <text evidence="2">Belongs to the FAM20 family.</text>
</comment>
<evidence type="ECO:0000259" key="11">
    <source>
        <dbReference type="Pfam" id="PF06702"/>
    </source>
</evidence>
<keyword evidence="4" id="KW-1015">Disulfide bond</keyword>
<keyword evidence="10" id="KW-0812">Transmembrane</keyword>
<dbReference type="GO" id="GO:0046872">
    <property type="term" value="F:metal ion binding"/>
    <property type="evidence" value="ECO:0007669"/>
    <property type="project" value="UniProtKB-KW"/>
</dbReference>
<evidence type="ECO:0000256" key="5">
    <source>
        <dbReference type="ARBA" id="ARBA00023180"/>
    </source>
</evidence>
<dbReference type="STRING" id="947166.A0A1D1VXV8"/>
<dbReference type="Proteomes" id="UP000186922">
    <property type="component" value="Unassembled WGS sequence"/>
</dbReference>
<dbReference type="GO" id="GO:0016773">
    <property type="term" value="F:phosphotransferase activity, alcohol group as acceptor"/>
    <property type="evidence" value="ECO:0007669"/>
    <property type="project" value="TreeGrafter"/>
</dbReference>
<dbReference type="Pfam" id="PF06702">
    <property type="entry name" value="Fam20C"/>
    <property type="match status" value="1"/>
</dbReference>
<keyword evidence="10" id="KW-1133">Transmembrane helix</keyword>